<evidence type="ECO:0000313" key="3">
    <source>
        <dbReference type="Proteomes" id="UP000622731"/>
    </source>
</evidence>
<dbReference type="AlphaFoldDB" id="A0A927DUR5"/>
<dbReference type="Proteomes" id="UP000622731">
    <property type="component" value="Unassembled WGS sequence"/>
</dbReference>
<organism evidence="2 3">
    <name type="scientific">Klebsiella pneumoniae</name>
    <dbReference type="NCBI Taxonomy" id="573"/>
    <lineage>
        <taxon>Bacteria</taxon>
        <taxon>Pseudomonadati</taxon>
        <taxon>Pseudomonadota</taxon>
        <taxon>Gammaproteobacteria</taxon>
        <taxon>Enterobacterales</taxon>
        <taxon>Enterobacteriaceae</taxon>
        <taxon>Klebsiella/Raoultella group</taxon>
        <taxon>Klebsiella</taxon>
        <taxon>Klebsiella pneumoniae complex</taxon>
    </lineage>
</organism>
<protein>
    <submittedName>
        <fullName evidence="2">Uncharacterized protein</fullName>
    </submittedName>
</protein>
<reference evidence="2" key="1">
    <citation type="submission" date="2020-07" db="EMBL/GenBank/DDBJ databases">
        <title>Clinical and genomic characterization of carbapenemase-producing Enterobacterales causing secondary infections during the COVID-19 crisis at a New York City hospital.</title>
        <authorList>
            <person name="Gomez-Simmonds A."/>
            <person name="Annavajhala M.K."/>
            <person name="Uhlemann A.-C."/>
        </authorList>
    </citation>
    <scope>NUCLEOTIDE SEQUENCE</scope>
    <source>
        <strain evidence="2">NK1594</strain>
        <strain evidence="1">NK1597</strain>
    </source>
</reference>
<evidence type="ECO:0000313" key="2">
    <source>
        <dbReference type="EMBL" id="MBD3719942.1"/>
    </source>
</evidence>
<dbReference type="Proteomes" id="UP000631473">
    <property type="component" value="Unassembled WGS sequence"/>
</dbReference>
<name>A0A927DUR5_KLEPN</name>
<accession>A0A927DUR5</accession>
<dbReference type="EMBL" id="JACXTF010000001">
    <property type="protein sequence ID" value="MBD3719942.1"/>
    <property type="molecule type" value="Genomic_DNA"/>
</dbReference>
<comment type="caution">
    <text evidence="2">The sequence shown here is derived from an EMBL/GenBank/DDBJ whole genome shotgun (WGS) entry which is preliminary data.</text>
</comment>
<evidence type="ECO:0000313" key="1">
    <source>
        <dbReference type="EMBL" id="MBD3701400.1"/>
    </source>
</evidence>
<gene>
    <name evidence="2" type="ORF">IE988_13355</name>
    <name evidence="1" type="ORF">IE991_25395</name>
</gene>
<sequence length="69" mass="7748">MIDIALAYLAAQETEKRRNASKNALIRHQTKLNQMEDSRLALEQFNDSIIRTLNTAQSDAETDGKAGEK</sequence>
<proteinExistence type="predicted"/>
<dbReference type="EMBL" id="JACXTI010000002">
    <property type="protein sequence ID" value="MBD3701400.1"/>
    <property type="molecule type" value="Genomic_DNA"/>
</dbReference>